<accession>A0ABQ6A406</accession>
<comment type="caution">
    <text evidence="1">The sequence shown here is derived from an EMBL/GenBank/DDBJ whole genome shotgun (WGS) entry which is preliminary data.</text>
</comment>
<evidence type="ECO:0000313" key="2">
    <source>
        <dbReference type="Proteomes" id="UP001156641"/>
    </source>
</evidence>
<dbReference type="RefSeq" id="WP_284257081.1">
    <property type="nucleotide sequence ID" value="NZ_BSOS01000022.1"/>
</dbReference>
<dbReference type="Proteomes" id="UP001156641">
    <property type="component" value="Unassembled WGS sequence"/>
</dbReference>
<organism evidence="1 2">
    <name type="scientific">Acidocella aquatica</name>
    <dbReference type="NCBI Taxonomy" id="1922313"/>
    <lineage>
        <taxon>Bacteria</taxon>
        <taxon>Pseudomonadati</taxon>
        <taxon>Pseudomonadota</taxon>
        <taxon>Alphaproteobacteria</taxon>
        <taxon>Acetobacterales</taxon>
        <taxon>Acidocellaceae</taxon>
        <taxon>Acidocella</taxon>
    </lineage>
</organism>
<protein>
    <submittedName>
        <fullName evidence="1">Uncharacterized protein</fullName>
    </submittedName>
</protein>
<dbReference type="EMBL" id="BSOS01000022">
    <property type="protein sequence ID" value="GLR66392.1"/>
    <property type="molecule type" value="Genomic_DNA"/>
</dbReference>
<evidence type="ECO:0000313" key="1">
    <source>
        <dbReference type="EMBL" id="GLR66392.1"/>
    </source>
</evidence>
<gene>
    <name evidence="1" type="ORF">GCM10010909_10720</name>
</gene>
<sequence length="156" mass="17473">MDLNQNAIDGDAVNEMAPSGGDDPLLEACEEFFSAFDAWKCLMREWDHAGVRPARFKRNDALRTRQRWQQALAHVRSVPAQNRNGLEAKRLVLGAVSYFGEMGDPSFTDFAVELVDEYQNYLLENDRPASGSPSNGSPIKAGRRLNLTNIFGFLNH</sequence>
<reference evidence="2" key="1">
    <citation type="journal article" date="2019" name="Int. J. Syst. Evol. Microbiol.">
        <title>The Global Catalogue of Microorganisms (GCM) 10K type strain sequencing project: providing services to taxonomists for standard genome sequencing and annotation.</title>
        <authorList>
            <consortium name="The Broad Institute Genomics Platform"/>
            <consortium name="The Broad Institute Genome Sequencing Center for Infectious Disease"/>
            <person name="Wu L."/>
            <person name="Ma J."/>
        </authorList>
    </citation>
    <scope>NUCLEOTIDE SEQUENCE [LARGE SCALE GENOMIC DNA]</scope>
    <source>
        <strain evidence="2">NBRC 112502</strain>
    </source>
</reference>
<proteinExistence type="predicted"/>
<keyword evidence="2" id="KW-1185">Reference proteome</keyword>
<name>A0ABQ6A406_9PROT</name>